<dbReference type="EMBL" id="LSRX01000721">
    <property type="protein sequence ID" value="OLP90254.1"/>
    <property type="molecule type" value="Genomic_DNA"/>
</dbReference>
<dbReference type="Proteomes" id="UP000186817">
    <property type="component" value="Unassembled WGS sequence"/>
</dbReference>
<reference evidence="2 3" key="1">
    <citation type="submission" date="2016-02" db="EMBL/GenBank/DDBJ databases">
        <title>Genome analysis of coral dinoflagellate symbionts highlights evolutionary adaptations to a symbiotic lifestyle.</title>
        <authorList>
            <person name="Aranda M."/>
            <person name="Li Y."/>
            <person name="Liew Y.J."/>
            <person name="Baumgarten S."/>
            <person name="Simakov O."/>
            <person name="Wilson M."/>
            <person name="Piel J."/>
            <person name="Ashoor H."/>
            <person name="Bougouffa S."/>
            <person name="Bajic V.B."/>
            <person name="Ryu T."/>
            <person name="Ravasi T."/>
            <person name="Bayer T."/>
            <person name="Micklem G."/>
            <person name="Kim H."/>
            <person name="Bhak J."/>
            <person name="Lajeunesse T.C."/>
            <person name="Voolstra C.R."/>
        </authorList>
    </citation>
    <scope>NUCLEOTIDE SEQUENCE [LARGE SCALE GENOMIC DNA]</scope>
    <source>
        <strain evidence="2 3">CCMP2467</strain>
    </source>
</reference>
<evidence type="ECO:0000313" key="2">
    <source>
        <dbReference type="EMBL" id="OLP90254.1"/>
    </source>
</evidence>
<protein>
    <submittedName>
        <fullName evidence="2">Uncharacterized protein</fullName>
    </submittedName>
</protein>
<evidence type="ECO:0000313" key="3">
    <source>
        <dbReference type="Proteomes" id="UP000186817"/>
    </source>
</evidence>
<accession>A0A1Q9D569</accession>
<sequence>MQGLSGRDWLETLQRALWDSGGIFDRQTWKQGLVEASIDAAGAAAVGGGGPDGLAPLLGAMLPRPTLPLGDRTCGKAEEDTGTAGGGPAGLVGAGPVVSSSPEELSNILLVAELEVSSSSSSASGPALAFGRELEARAAGRLRLYRVDMMHLRAADKVPEGLIPEQQCEKALC</sequence>
<gene>
    <name evidence="2" type="ORF">AK812_SmicGene28191</name>
</gene>
<name>A0A1Q9D569_SYMMI</name>
<organism evidence="2 3">
    <name type="scientific">Symbiodinium microadriaticum</name>
    <name type="common">Dinoflagellate</name>
    <name type="synonym">Zooxanthella microadriatica</name>
    <dbReference type="NCBI Taxonomy" id="2951"/>
    <lineage>
        <taxon>Eukaryota</taxon>
        <taxon>Sar</taxon>
        <taxon>Alveolata</taxon>
        <taxon>Dinophyceae</taxon>
        <taxon>Suessiales</taxon>
        <taxon>Symbiodiniaceae</taxon>
        <taxon>Symbiodinium</taxon>
    </lineage>
</organism>
<dbReference type="OrthoDB" id="10453511at2759"/>
<feature type="region of interest" description="Disordered" evidence="1">
    <location>
        <begin position="77"/>
        <end position="98"/>
    </location>
</feature>
<comment type="caution">
    <text evidence="2">The sequence shown here is derived from an EMBL/GenBank/DDBJ whole genome shotgun (WGS) entry which is preliminary data.</text>
</comment>
<feature type="compositionally biased region" description="Gly residues" evidence="1">
    <location>
        <begin position="83"/>
        <end position="93"/>
    </location>
</feature>
<evidence type="ECO:0000256" key="1">
    <source>
        <dbReference type="SAM" id="MobiDB-lite"/>
    </source>
</evidence>
<dbReference type="AlphaFoldDB" id="A0A1Q9D569"/>
<proteinExistence type="predicted"/>
<keyword evidence="3" id="KW-1185">Reference proteome</keyword>